<gene>
    <name evidence="1" type="ORF">DERP_000642</name>
</gene>
<evidence type="ECO:0000313" key="2">
    <source>
        <dbReference type="Proteomes" id="UP000887458"/>
    </source>
</evidence>
<evidence type="ECO:0000313" key="1">
    <source>
        <dbReference type="EMBL" id="KAH9416145.1"/>
    </source>
</evidence>
<protein>
    <submittedName>
        <fullName evidence="1">Uncharacterized protein</fullName>
    </submittedName>
</protein>
<reference evidence="1 2" key="1">
    <citation type="journal article" date="2018" name="J. Allergy Clin. Immunol.">
        <title>High-quality assembly of Dermatophagoides pteronyssinus genome and transcriptome reveals a wide range of novel allergens.</title>
        <authorList>
            <person name="Liu X.Y."/>
            <person name="Yang K.Y."/>
            <person name="Wang M.Q."/>
            <person name="Kwok J.S."/>
            <person name="Zeng X."/>
            <person name="Yang Z."/>
            <person name="Xiao X.J."/>
            <person name="Lau C.P."/>
            <person name="Li Y."/>
            <person name="Huang Z.M."/>
            <person name="Ba J.G."/>
            <person name="Yim A.K."/>
            <person name="Ouyang C.Y."/>
            <person name="Ngai S.M."/>
            <person name="Chan T.F."/>
            <person name="Leung E.L."/>
            <person name="Liu L."/>
            <person name="Liu Z.G."/>
            <person name="Tsui S.K."/>
        </authorList>
    </citation>
    <scope>NUCLEOTIDE SEQUENCE [LARGE SCALE GENOMIC DNA]</scope>
    <source>
        <strain evidence="1">Derp</strain>
    </source>
</reference>
<organism evidence="1 2">
    <name type="scientific">Dermatophagoides pteronyssinus</name>
    <name type="common">European house dust mite</name>
    <dbReference type="NCBI Taxonomy" id="6956"/>
    <lineage>
        <taxon>Eukaryota</taxon>
        <taxon>Metazoa</taxon>
        <taxon>Ecdysozoa</taxon>
        <taxon>Arthropoda</taxon>
        <taxon>Chelicerata</taxon>
        <taxon>Arachnida</taxon>
        <taxon>Acari</taxon>
        <taxon>Acariformes</taxon>
        <taxon>Sarcoptiformes</taxon>
        <taxon>Astigmata</taxon>
        <taxon>Psoroptidia</taxon>
        <taxon>Analgoidea</taxon>
        <taxon>Pyroglyphidae</taxon>
        <taxon>Dermatophagoidinae</taxon>
        <taxon>Dermatophagoides</taxon>
    </lineage>
</organism>
<reference evidence="1 2" key="2">
    <citation type="journal article" date="2022" name="Mol. Biol. Evol.">
        <title>Comparative Genomics Reveals Insights into the Divergent Evolution of Astigmatic Mites and Household Pest Adaptations.</title>
        <authorList>
            <person name="Xiong Q."/>
            <person name="Wan A.T."/>
            <person name="Liu X."/>
            <person name="Fung C.S."/>
            <person name="Xiao X."/>
            <person name="Malainual N."/>
            <person name="Hou J."/>
            <person name="Wang L."/>
            <person name="Wang M."/>
            <person name="Yang K.Y."/>
            <person name="Cui Y."/>
            <person name="Leung E.L."/>
            <person name="Nong W."/>
            <person name="Shin S.K."/>
            <person name="Au S.W."/>
            <person name="Jeong K.Y."/>
            <person name="Chew F.T."/>
            <person name="Hui J.H."/>
            <person name="Leung T.F."/>
            <person name="Tungtrongchitr A."/>
            <person name="Zhong N."/>
            <person name="Liu Z."/>
            <person name="Tsui S.K."/>
        </authorList>
    </citation>
    <scope>NUCLEOTIDE SEQUENCE [LARGE SCALE GENOMIC DNA]</scope>
    <source>
        <strain evidence="1">Derp</strain>
    </source>
</reference>
<sequence>MAQPNDDIDDEIPIPFEENVPTIPDNLEIFKCGQSISIIFDRLIFDYSSLSLQNQTSYQTTVNVQLLNTMIQQCRTLIDKCQSRSKIYHQRLQPFSINFIERFHWLLGILNCERISNQTSWLGTILIGNREQLFQQFYPEFGYHSSSSSSIDDIPIMKNESDKYYQQFLAVGIKIYRFFHHSSSTIHNNRSIILQDLHRLRQQLNTGSENSKQFCQQQQQSINQFVNLDFNLKIFKSLQSFIDEYRIEIQTFNLSSHHRQQQQRIVH</sequence>
<keyword evidence="2" id="KW-1185">Reference proteome</keyword>
<comment type="caution">
    <text evidence="1">The sequence shown here is derived from an EMBL/GenBank/DDBJ whole genome shotgun (WGS) entry which is preliminary data.</text>
</comment>
<dbReference type="EMBL" id="NJHN03000095">
    <property type="protein sequence ID" value="KAH9416145.1"/>
    <property type="molecule type" value="Genomic_DNA"/>
</dbReference>
<proteinExistence type="predicted"/>
<name>A0ABQ8J193_DERPT</name>
<accession>A0ABQ8J193</accession>
<dbReference type="Proteomes" id="UP000887458">
    <property type="component" value="Unassembled WGS sequence"/>
</dbReference>